<dbReference type="InterPro" id="IPR013830">
    <property type="entry name" value="SGNH_hydro"/>
</dbReference>
<evidence type="ECO:0000256" key="1">
    <source>
        <dbReference type="PIRSR" id="PIRSR637460-1"/>
    </source>
</evidence>
<dbReference type="Pfam" id="PF13472">
    <property type="entry name" value="Lipase_GDSL_2"/>
    <property type="match status" value="1"/>
</dbReference>
<feature type="signal peptide" evidence="3">
    <location>
        <begin position="1"/>
        <end position="20"/>
    </location>
</feature>
<feature type="disulfide bond" evidence="2">
    <location>
        <begin position="213"/>
        <end position="261"/>
    </location>
</feature>
<dbReference type="EMBL" id="QGDD01000001">
    <property type="protein sequence ID" value="PWN04897.1"/>
    <property type="molecule type" value="Genomic_DNA"/>
</dbReference>
<feature type="active site" evidence="1">
    <location>
        <position position="285"/>
    </location>
</feature>
<sequence length="304" mass="32409">MRRRVVVPLTLVAVASVLTACDSDEPDGPAPRVIRPGDAYVALGDSYTAVPGTGPNATSTGCNNTTVNYPHLVADELGLELTDNSCDGAATENLLDEQCVAACSAKDITFQKLRPPQVQGLDEDTRLVTFRLGANDYGLIGRIIGCASLSQAGTPGSPCADQDAELGEDSMEPRLRDMERNVRRGIEEVQDRAPDARIIVLGYPRIAPDEGTCHLLPLPDGDYEYARQIMLGINAALQAVADEADLTFIDMYAASEGHDVCSDDPWVAGWTPIGEPPPEGARRLHPYAAAAEAEAELVLEALKP</sequence>
<feature type="chain" id="PRO_5039559877" evidence="3">
    <location>
        <begin position="21"/>
        <end position="304"/>
    </location>
</feature>
<name>A0A316TJZ3_9ACTN</name>
<organism evidence="5 6">
    <name type="scientific">Nocardioides silvaticus</name>
    <dbReference type="NCBI Taxonomy" id="2201891"/>
    <lineage>
        <taxon>Bacteria</taxon>
        <taxon>Bacillati</taxon>
        <taxon>Actinomycetota</taxon>
        <taxon>Actinomycetes</taxon>
        <taxon>Propionibacteriales</taxon>
        <taxon>Nocardioidaceae</taxon>
        <taxon>Nocardioides</taxon>
    </lineage>
</organism>
<dbReference type="InterPro" id="IPR036514">
    <property type="entry name" value="SGNH_hydro_sf"/>
</dbReference>
<comment type="caution">
    <text evidence="5">The sequence shown here is derived from an EMBL/GenBank/DDBJ whole genome shotgun (WGS) entry which is preliminary data.</text>
</comment>
<proteinExistence type="predicted"/>
<keyword evidence="2" id="KW-1015">Disulfide bond</keyword>
<feature type="active site" description="Nucleophile" evidence="1">
    <location>
        <position position="46"/>
    </location>
</feature>
<dbReference type="CDD" id="cd01823">
    <property type="entry name" value="SEST_like"/>
    <property type="match status" value="1"/>
</dbReference>
<dbReference type="Gene3D" id="3.40.50.1110">
    <property type="entry name" value="SGNH hydrolase"/>
    <property type="match status" value="1"/>
</dbReference>
<evidence type="ECO:0000259" key="4">
    <source>
        <dbReference type="Pfam" id="PF13472"/>
    </source>
</evidence>
<dbReference type="Proteomes" id="UP000245507">
    <property type="component" value="Unassembled WGS sequence"/>
</dbReference>
<dbReference type="OrthoDB" id="5503950at2"/>
<dbReference type="GO" id="GO:0004806">
    <property type="term" value="F:triacylglycerol lipase activity"/>
    <property type="evidence" value="ECO:0007669"/>
    <property type="project" value="TreeGrafter"/>
</dbReference>
<dbReference type="InterPro" id="IPR037460">
    <property type="entry name" value="SEST-like"/>
</dbReference>
<dbReference type="PANTHER" id="PTHR37981:SF1">
    <property type="entry name" value="SGNH HYDROLASE-TYPE ESTERASE DOMAIN-CONTAINING PROTEIN"/>
    <property type="match status" value="1"/>
</dbReference>
<dbReference type="GO" id="GO:0019433">
    <property type="term" value="P:triglyceride catabolic process"/>
    <property type="evidence" value="ECO:0007669"/>
    <property type="project" value="TreeGrafter"/>
</dbReference>
<feature type="disulfide bond" evidence="2">
    <location>
        <begin position="146"/>
        <end position="159"/>
    </location>
</feature>
<protein>
    <submittedName>
        <fullName evidence="5">GDSL family lipase</fullName>
    </submittedName>
</protein>
<evidence type="ECO:0000313" key="5">
    <source>
        <dbReference type="EMBL" id="PWN04897.1"/>
    </source>
</evidence>
<dbReference type="PROSITE" id="PS51257">
    <property type="entry name" value="PROKAR_LIPOPROTEIN"/>
    <property type="match status" value="1"/>
</dbReference>
<feature type="disulfide bond" evidence="2">
    <location>
        <begin position="62"/>
        <end position="86"/>
    </location>
</feature>
<dbReference type="AlphaFoldDB" id="A0A316TJZ3"/>
<keyword evidence="3" id="KW-0732">Signal</keyword>
<dbReference type="PANTHER" id="PTHR37981">
    <property type="entry name" value="LIPASE 2"/>
    <property type="match status" value="1"/>
</dbReference>
<keyword evidence="6" id="KW-1185">Reference proteome</keyword>
<feature type="domain" description="SGNH hydrolase-type esterase" evidence="4">
    <location>
        <begin position="42"/>
        <end position="291"/>
    </location>
</feature>
<evidence type="ECO:0000256" key="3">
    <source>
        <dbReference type="SAM" id="SignalP"/>
    </source>
</evidence>
<evidence type="ECO:0000313" key="6">
    <source>
        <dbReference type="Proteomes" id="UP000245507"/>
    </source>
</evidence>
<accession>A0A316TJZ3</accession>
<gene>
    <name evidence="5" type="ORF">DJ010_04670</name>
</gene>
<reference evidence="5 6" key="1">
    <citation type="submission" date="2018-05" db="EMBL/GenBank/DDBJ databases">
        <title>Nocardioides silvaticus genome.</title>
        <authorList>
            <person name="Li C."/>
            <person name="Wang G."/>
        </authorList>
    </citation>
    <scope>NUCLEOTIDE SEQUENCE [LARGE SCALE GENOMIC DNA]</scope>
    <source>
        <strain evidence="5 6">CCTCC AB 2018079</strain>
    </source>
</reference>
<dbReference type="SUPFAM" id="SSF52266">
    <property type="entry name" value="SGNH hydrolase"/>
    <property type="match status" value="1"/>
</dbReference>
<evidence type="ECO:0000256" key="2">
    <source>
        <dbReference type="PIRSR" id="PIRSR637460-2"/>
    </source>
</evidence>
<dbReference type="RefSeq" id="WP_109692402.1">
    <property type="nucleotide sequence ID" value="NZ_QGDD01000001.1"/>
</dbReference>